<feature type="transmembrane region" description="Helical" evidence="7">
    <location>
        <begin position="357"/>
        <end position="378"/>
    </location>
</feature>
<accession>A0ABU2N454</accession>
<dbReference type="EMBL" id="JAVREJ010000001">
    <property type="protein sequence ID" value="MDT0348298.1"/>
    <property type="molecule type" value="Genomic_DNA"/>
</dbReference>
<dbReference type="InterPro" id="IPR011701">
    <property type="entry name" value="MFS"/>
</dbReference>
<evidence type="ECO:0000256" key="1">
    <source>
        <dbReference type="ARBA" id="ARBA00004651"/>
    </source>
</evidence>
<keyword evidence="5 7" id="KW-0472">Membrane</keyword>
<feature type="transmembrane region" description="Helical" evidence="7">
    <location>
        <begin position="136"/>
        <end position="157"/>
    </location>
</feature>
<evidence type="ECO:0000256" key="7">
    <source>
        <dbReference type="SAM" id="Phobius"/>
    </source>
</evidence>
<dbReference type="Gene3D" id="1.20.1250.20">
    <property type="entry name" value="MFS general substrate transporter like domains"/>
    <property type="match status" value="1"/>
</dbReference>
<dbReference type="SUPFAM" id="SSF103473">
    <property type="entry name" value="MFS general substrate transporter"/>
    <property type="match status" value="1"/>
</dbReference>
<comment type="subcellular location">
    <subcellularLocation>
        <location evidence="1">Cell membrane</location>
        <topology evidence="1">Multi-pass membrane protein</topology>
    </subcellularLocation>
</comment>
<dbReference type="CDD" id="cd06173">
    <property type="entry name" value="MFS_MefA_like"/>
    <property type="match status" value="1"/>
</dbReference>
<evidence type="ECO:0000256" key="5">
    <source>
        <dbReference type="ARBA" id="ARBA00023136"/>
    </source>
</evidence>
<protein>
    <submittedName>
        <fullName evidence="8">MFS transporter</fullName>
    </submittedName>
</protein>
<feature type="transmembrane region" description="Helical" evidence="7">
    <location>
        <begin position="331"/>
        <end position="351"/>
    </location>
</feature>
<feature type="transmembrane region" description="Helical" evidence="7">
    <location>
        <begin position="107"/>
        <end position="130"/>
    </location>
</feature>
<organism evidence="8 9">
    <name type="scientific">Pseudonocardia charpentierae</name>
    <dbReference type="NCBI Taxonomy" id="3075545"/>
    <lineage>
        <taxon>Bacteria</taxon>
        <taxon>Bacillati</taxon>
        <taxon>Actinomycetota</taxon>
        <taxon>Actinomycetes</taxon>
        <taxon>Pseudonocardiales</taxon>
        <taxon>Pseudonocardiaceae</taxon>
        <taxon>Pseudonocardia</taxon>
    </lineage>
</organism>
<feature type="transmembrane region" description="Helical" evidence="7">
    <location>
        <begin position="75"/>
        <end position="95"/>
    </location>
</feature>
<keyword evidence="2" id="KW-1003">Cell membrane</keyword>
<proteinExistence type="predicted"/>
<dbReference type="Pfam" id="PF07690">
    <property type="entry name" value="MFS_1"/>
    <property type="match status" value="1"/>
</dbReference>
<evidence type="ECO:0000256" key="6">
    <source>
        <dbReference type="SAM" id="MobiDB-lite"/>
    </source>
</evidence>
<keyword evidence="3 7" id="KW-0812">Transmembrane</keyword>
<evidence type="ECO:0000313" key="8">
    <source>
        <dbReference type="EMBL" id="MDT0348298.1"/>
    </source>
</evidence>
<feature type="transmembrane region" description="Helical" evidence="7">
    <location>
        <begin position="260"/>
        <end position="285"/>
    </location>
</feature>
<feature type="transmembrane region" description="Helical" evidence="7">
    <location>
        <begin position="207"/>
        <end position="228"/>
    </location>
</feature>
<comment type="caution">
    <text evidence="8">The sequence shown here is derived from an EMBL/GenBank/DDBJ whole genome shotgun (WGS) entry which is preliminary data.</text>
</comment>
<dbReference type="RefSeq" id="WP_311554195.1">
    <property type="nucleotide sequence ID" value="NZ_JAVREJ010000001.1"/>
</dbReference>
<evidence type="ECO:0000256" key="2">
    <source>
        <dbReference type="ARBA" id="ARBA00022475"/>
    </source>
</evidence>
<evidence type="ECO:0000256" key="4">
    <source>
        <dbReference type="ARBA" id="ARBA00022989"/>
    </source>
</evidence>
<dbReference type="InterPro" id="IPR036259">
    <property type="entry name" value="MFS_trans_sf"/>
</dbReference>
<feature type="transmembrane region" description="Helical" evidence="7">
    <location>
        <begin position="305"/>
        <end position="324"/>
    </location>
</feature>
<sequence length="462" mass="47111">MSTPPPGRLQEPSTTPPASPTAVGTERLGWLRLLRERGFRRLLAVRFAAQWGDGMFQAALGGAVLFNPEREADPLAVAAGLAVILLPYSLVGPFAGALLDRWDRRRVLLVANCLRAVLTLVVAVIVFAGVAGAPLYLAALTVAGVSRFVLAGLSAALPHVVTRRHLVEANVVAATAGAGVAALGGATAIGARALLGAGDAGSALTTAVAAVGSVLAAVLAAGFAARLLGPDRTDEPDRTLVAVAHGLVDGARATARTPTVAASFLALAAHRLAFGVSTLLMLMLFRHTFTGTGVLRGGMGGVGEAVVLTAAGLGVAALLTPWLVHRLGRPWTVRIALLAAAGTQVALAAWLTLPAVLGAAFLLGAAGQVVKLCADAGVQSEVGDEVRGRVFALYDAVFNVCYVLAIAVAALLAPPTGVAPLLIAATAGVYLLGLLAHDRVLRRARRRRTEPDEDRTSGPLAA</sequence>
<reference evidence="9" key="1">
    <citation type="submission" date="2023-07" db="EMBL/GenBank/DDBJ databases">
        <title>30 novel species of actinomycetes from the DSMZ collection.</title>
        <authorList>
            <person name="Nouioui I."/>
        </authorList>
    </citation>
    <scope>NUCLEOTIDE SEQUENCE [LARGE SCALE GENOMIC DNA]</scope>
    <source>
        <strain evidence="9">DSM 45834</strain>
    </source>
</reference>
<gene>
    <name evidence="8" type="ORF">RM445_02015</name>
</gene>
<evidence type="ECO:0000313" key="9">
    <source>
        <dbReference type="Proteomes" id="UP001183202"/>
    </source>
</evidence>
<feature type="transmembrane region" description="Helical" evidence="7">
    <location>
        <begin position="169"/>
        <end position="195"/>
    </location>
</feature>
<keyword evidence="4 7" id="KW-1133">Transmembrane helix</keyword>
<dbReference type="PANTHER" id="PTHR23513">
    <property type="entry name" value="INTEGRAL MEMBRANE EFFLUX PROTEIN-RELATED"/>
    <property type="match status" value="1"/>
</dbReference>
<feature type="region of interest" description="Disordered" evidence="6">
    <location>
        <begin position="1"/>
        <end position="23"/>
    </location>
</feature>
<feature type="transmembrane region" description="Helical" evidence="7">
    <location>
        <begin position="390"/>
        <end position="412"/>
    </location>
</feature>
<evidence type="ECO:0000256" key="3">
    <source>
        <dbReference type="ARBA" id="ARBA00022692"/>
    </source>
</evidence>
<keyword evidence="9" id="KW-1185">Reference proteome</keyword>
<name>A0ABU2N454_9PSEU</name>
<dbReference type="Proteomes" id="UP001183202">
    <property type="component" value="Unassembled WGS sequence"/>
</dbReference>
<feature type="transmembrane region" description="Helical" evidence="7">
    <location>
        <begin position="418"/>
        <end position="437"/>
    </location>
</feature>
<dbReference type="PANTHER" id="PTHR23513:SF17">
    <property type="entry name" value="MEMBRANE PROTEIN"/>
    <property type="match status" value="1"/>
</dbReference>